<keyword evidence="9" id="KW-1185">Reference proteome</keyword>
<keyword evidence="3" id="KW-1003">Cell membrane</keyword>
<evidence type="ECO:0000256" key="2">
    <source>
        <dbReference type="ARBA" id="ARBA00022448"/>
    </source>
</evidence>
<feature type="transmembrane region" description="Helical" evidence="7">
    <location>
        <begin position="41"/>
        <end position="63"/>
    </location>
</feature>
<gene>
    <name evidence="8" type="ORF">SAMN05216562_2168</name>
</gene>
<sequence length="389" mass="42279">MVQSRSSRATKLVASSLTLTLVSDAVLYLLLPVYFGEFSLSLVWVGILLSANRFVRILLNPWLGGQHARLGNRKATIVAVLFASLASGMFLLFSGPWLLLAARLLWGVAYAFMRLSCLYYATEHPDHRLKNMGWYSVIQEIGPLLVLLAAPWFVESLSVHSVILLSFCLCLGAFVPAFMLPRDSASAIVRQTSLLPEISPAQGLTFLSCLLLDGLWMLVLSPLLVLGGRSEAEAIAVAAALVVGKRLFNLLLGLLAIRLGHLAHTNVLLTAATALMFVATALLASDWLLTASILGIVGHGVFMMLMPKWLTDQSPDRHRQQQVLNAFTFWRDAAAAAGALLGGGLLVAGKTNIAFAFGAILLSLLWLYWQLSRIEGKTVKPVCESTQIR</sequence>
<name>A0A1H3Z3R1_9GAMM</name>
<accession>A0A1H3Z3R1</accession>
<evidence type="ECO:0000313" key="8">
    <source>
        <dbReference type="EMBL" id="SEA18296.1"/>
    </source>
</evidence>
<feature type="transmembrane region" description="Helical" evidence="7">
    <location>
        <begin position="104"/>
        <end position="121"/>
    </location>
</feature>
<dbReference type="Pfam" id="PF07690">
    <property type="entry name" value="MFS_1"/>
    <property type="match status" value="1"/>
</dbReference>
<feature type="transmembrane region" description="Helical" evidence="7">
    <location>
        <begin position="291"/>
        <end position="311"/>
    </location>
</feature>
<reference evidence="9" key="1">
    <citation type="submission" date="2016-10" db="EMBL/GenBank/DDBJ databases">
        <authorList>
            <person name="Varghese N."/>
            <person name="Submissions S."/>
        </authorList>
    </citation>
    <scope>NUCLEOTIDE SEQUENCE [LARGE SCALE GENOMIC DNA]</scope>
    <source>
        <strain evidence="9">CGMCC 1.10657</strain>
    </source>
</reference>
<evidence type="ECO:0000313" key="9">
    <source>
        <dbReference type="Proteomes" id="UP000198658"/>
    </source>
</evidence>
<dbReference type="Gene3D" id="1.20.1250.20">
    <property type="entry name" value="MFS general substrate transporter like domains"/>
    <property type="match status" value="2"/>
</dbReference>
<dbReference type="GO" id="GO:0005886">
    <property type="term" value="C:plasma membrane"/>
    <property type="evidence" value="ECO:0007669"/>
    <property type="project" value="UniProtKB-SubCell"/>
</dbReference>
<keyword evidence="2" id="KW-0813">Transport</keyword>
<comment type="subcellular location">
    <subcellularLocation>
        <location evidence="1">Cell membrane</location>
        <topology evidence="1">Multi-pass membrane protein</topology>
    </subcellularLocation>
</comment>
<feature type="transmembrane region" description="Helical" evidence="7">
    <location>
        <begin position="201"/>
        <end position="228"/>
    </location>
</feature>
<protein>
    <submittedName>
        <fullName evidence="8">Na+/melibiose symporter</fullName>
    </submittedName>
</protein>
<feature type="transmembrane region" description="Helical" evidence="7">
    <location>
        <begin position="353"/>
        <end position="371"/>
    </location>
</feature>
<dbReference type="RefSeq" id="WP_091388082.1">
    <property type="nucleotide sequence ID" value="NZ_FNQO01000002.1"/>
</dbReference>
<keyword evidence="5 7" id="KW-1133">Transmembrane helix</keyword>
<evidence type="ECO:0000256" key="3">
    <source>
        <dbReference type="ARBA" id="ARBA00022475"/>
    </source>
</evidence>
<feature type="transmembrane region" description="Helical" evidence="7">
    <location>
        <begin position="159"/>
        <end position="180"/>
    </location>
</feature>
<dbReference type="EMBL" id="FNQO01000002">
    <property type="protein sequence ID" value="SEA18296.1"/>
    <property type="molecule type" value="Genomic_DNA"/>
</dbReference>
<evidence type="ECO:0000256" key="6">
    <source>
        <dbReference type="ARBA" id="ARBA00023136"/>
    </source>
</evidence>
<evidence type="ECO:0000256" key="1">
    <source>
        <dbReference type="ARBA" id="ARBA00004651"/>
    </source>
</evidence>
<evidence type="ECO:0000256" key="5">
    <source>
        <dbReference type="ARBA" id="ARBA00022989"/>
    </source>
</evidence>
<feature type="transmembrane region" description="Helical" evidence="7">
    <location>
        <begin position="12"/>
        <end position="35"/>
    </location>
</feature>
<dbReference type="Proteomes" id="UP000198658">
    <property type="component" value="Unassembled WGS sequence"/>
</dbReference>
<evidence type="ECO:0000256" key="7">
    <source>
        <dbReference type="SAM" id="Phobius"/>
    </source>
</evidence>
<dbReference type="PANTHER" id="PTHR23517">
    <property type="entry name" value="RESISTANCE PROTEIN MDTM, PUTATIVE-RELATED-RELATED"/>
    <property type="match status" value="1"/>
</dbReference>
<feature type="transmembrane region" description="Helical" evidence="7">
    <location>
        <begin position="234"/>
        <end position="255"/>
    </location>
</feature>
<dbReference type="GO" id="GO:0022857">
    <property type="term" value="F:transmembrane transporter activity"/>
    <property type="evidence" value="ECO:0007669"/>
    <property type="project" value="InterPro"/>
</dbReference>
<organism evidence="8 9">
    <name type="scientific">Microbulbifer marinus</name>
    <dbReference type="NCBI Taxonomy" id="658218"/>
    <lineage>
        <taxon>Bacteria</taxon>
        <taxon>Pseudomonadati</taxon>
        <taxon>Pseudomonadota</taxon>
        <taxon>Gammaproteobacteria</taxon>
        <taxon>Cellvibrionales</taxon>
        <taxon>Microbulbiferaceae</taxon>
        <taxon>Microbulbifer</taxon>
    </lineage>
</organism>
<feature type="transmembrane region" description="Helical" evidence="7">
    <location>
        <begin position="75"/>
        <end position="98"/>
    </location>
</feature>
<dbReference type="InterPro" id="IPR011701">
    <property type="entry name" value="MFS"/>
</dbReference>
<dbReference type="InterPro" id="IPR050171">
    <property type="entry name" value="MFS_Transporters"/>
</dbReference>
<dbReference type="InterPro" id="IPR036259">
    <property type="entry name" value="MFS_trans_sf"/>
</dbReference>
<dbReference type="OrthoDB" id="7029709at2"/>
<feature type="transmembrane region" description="Helical" evidence="7">
    <location>
        <begin position="133"/>
        <end position="153"/>
    </location>
</feature>
<keyword evidence="4 7" id="KW-0812">Transmembrane</keyword>
<feature type="transmembrane region" description="Helical" evidence="7">
    <location>
        <begin position="267"/>
        <end position="285"/>
    </location>
</feature>
<evidence type="ECO:0000256" key="4">
    <source>
        <dbReference type="ARBA" id="ARBA00022692"/>
    </source>
</evidence>
<keyword evidence="6 7" id="KW-0472">Membrane</keyword>
<dbReference type="AlphaFoldDB" id="A0A1H3Z3R1"/>
<feature type="transmembrane region" description="Helical" evidence="7">
    <location>
        <begin position="323"/>
        <end position="347"/>
    </location>
</feature>
<dbReference type="SUPFAM" id="SSF103473">
    <property type="entry name" value="MFS general substrate transporter"/>
    <property type="match status" value="1"/>
</dbReference>
<dbReference type="STRING" id="658218.SAMN05216562_2168"/>
<proteinExistence type="predicted"/>